<dbReference type="EMBL" id="CAJOBA010044986">
    <property type="protein sequence ID" value="CAF4171177.1"/>
    <property type="molecule type" value="Genomic_DNA"/>
</dbReference>
<gene>
    <name evidence="2" type="ORF">GPM918_LOCUS37319</name>
    <name evidence="1" type="ORF">OVA965_LOCUS31246</name>
    <name evidence="4" type="ORF">SRO942_LOCUS38079</name>
    <name evidence="3" type="ORF">TMI583_LOCUS32071</name>
</gene>
<proteinExistence type="predicted"/>
<reference evidence="2" key="1">
    <citation type="submission" date="2021-02" db="EMBL/GenBank/DDBJ databases">
        <authorList>
            <person name="Nowell W R."/>
        </authorList>
    </citation>
    <scope>NUCLEOTIDE SEQUENCE</scope>
</reference>
<evidence type="ECO:0000313" key="1">
    <source>
        <dbReference type="EMBL" id="CAF1361194.1"/>
    </source>
</evidence>
<dbReference type="EMBL" id="CAJNOK010023334">
    <property type="protein sequence ID" value="CAF1361194.1"/>
    <property type="molecule type" value="Genomic_DNA"/>
</dbReference>
<dbReference type="Proteomes" id="UP000682733">
    <property type="component" value="Unassembled WGS sequence"/>
</dbReference>
<organism evidence="2 5">
    <name type="scientific">Didymodactylos carnosus</name>
    <dbReference type="NCBI Taxonomy" id="1234261"/>
    <lineage>
        <taxon>Eukaryota</taxon>
        <taxon>Metazoa</taxon>
        <taxon>Spiralia</taxon>
        <taxon>Gnathifera</taxon>
        <taxon>Rotifera</taxon>
        <taxon>Eurotatoria</taxon>
        <taxon>Bdelloidea</taxon>
        <taxon>Philodinida</taxon>
        <taxon>Philodinidae</taxon>
        <taxon>Didymodactylos</taxon>
    </lineage>
</organism>
<dbReference type="AlphaFoldDB" id="A0A815U7J5"/>
<accession>A0A815U7J5</accession>
<dbReference type="EMBL" id="CAJOBC010088999">
    <property type="protein sequence ID" value="CAF4375654.1"/>
    <property type="molecule type" value="Genomic_DNA"/>
</dbReference>
<dbReference type="Proteomes" id="UP000663829">
    <property type="component" value="Unassembled WGS sequence"/>
</dbReference>
<keyword evidence="5" id="KW-1185">Reference proteome</keyword>
<evidence type="ECO:0000313" key="3">
    <source>
        <dbReference type="EMBL" id="CAF4171177.1"/>
    </source>
</evidence>
<evidence type="ECO:0000313" key="2">
    <source>
        <dbReference type="EMBL" id="CAF1515730.1"/>
    </source>
</evidence>
<feature type="non-terminal residue" evidence="2">
    <location>
        <position position="1"/>
    </location>
</feature>
<sequence>YDGYGSTVLQLTVTGTCLPKPKTTTQNKLEEIINKQTEMNEFGKRTLQSKSQSYMNELFGHAQICSQNAGRKNIKLFNISCALKFRAEDYGVDIGLPQTGFTLELPIECDLESVKE</sequence>
<evidence type="ECO:0000313" key="4">
    <source>
        <dbReference type="EMBL" id="CAF4375654.1"/>
    </source>
</evidence>
<evidence type="ECO:0000313" key="5">
    <source>
        <dbReference type="Proteomes" id="UP000663829"/>
    </source>
</evidence>
<dbReference type="Proteomes" id="UP000677228">
    <property type="component" value="Unassembled WGS sequence"/>
</dbReference>
<comment type="caution">
    <text evidence="2">The sequence shown here is derived from an EMBL/GenBank/DDBJ whole genome shotgun (WGS) entry which is preliminary data.</text>
</comment>
<dbReference type="EMBL" id="CAJNOQ010023457">
    <property type="protein sequence ID" value="CAF1515730.1"/>
    <property type="molecule type" value="Genomic_DNA"/>
</dbReference>
<dbReference type="Proteomes" id="UP000681722">
    <property type="component" value="Unassembled WGS sequence"/>
</dbReference>
<protein>
    <submittedName>
        <fullName evidence="2">Uncharacterized protein</fullName>
    </submittedName>
</protein>
<name>A0A815U7J5_9BILA</name>